<dbReference type="InterPro" id="IPR011032">
    <property type="entry name" value="GroES-like_sf"/>
</dbReference>
<dbReference type="SUPFAM" id="SSF51735">
    <property type="entry name" value="NAD(P)-binding Rossmann-fold domains"/>
    <property type="match status" value="1"/>
</dbReference>
<gene>
    <name evidence="8" type="ORF">GCM10017577_70090</name>
</gene>
<evidence type="ECO:0000256" key="3">
    <source>
        <dbReference type="ARBA" id="ARBA00022833"/>
    </source>
</evidence>
<keyword evidence="3 5" id="KW-0862">Zinc</keyword>
<dbReference type="InterPro" id="IPR036291">
    <property type="entry name" value="NAD(P)-bd_dom_sf"/>
</dbReference>
<dbReference type="AlphaFoldDB" id="A0A9W6P0Z3"/>
<keyword evidence="2 5" id="KW-0479">Metal-binding</keyword>
<evidence type="ECO:0000313" key="8">
    <source>
        <dbReference type="EMBL" id="GLL15855.1"/>
    </source>
</evidence>
<feature type="domain" description="Alcohol dehydrogenase-like N-terminal" evidence="7">
    <location>
        <begin position="19"/>
        <end position="129"/>
    </location>
</feature>
<dbReference type="Pfam" id="PF08240">
    <property type="entry name" value="ADH_N"/>
    <property type="match status" value="1"/>
</dbReference>
<dbReference type="GO" id="GO:0016491">
    <property type="term" value="F:oxidoreductase activity"/>
    <property type="evidence" value="ECO:0007669"/>
    <property type="project" value="UniProtKB-KW"/>
</dbReference>
<evidence type="ECO:0000256" key="5">
    <source>
        <dbReference type="RuleBase" id="RU361277"/>
    </source>
</evidence>
<evidence type="ECO:0000313" key="9">
    <source>
        <dbReference type="Proteomes" id="UP001143463"/>
    </source>
</evidence>
<dbReference type="PANTHER" id="PTHR43401">
    <property type="entry name" value="L-THREONINE 3-DEHYDROGENASE"/>
    <property type="match status" value="1"/>
</dbReference>
<dbReference type="InterPro" id="IPR050129">
    <property type="entry name" value="Zn_alcohol_dh"/>
</dbReference>
<evidence type="ECO:0000256" key="2">
    <source>
        <dbReference type="ARBA" id="ARBA00022723"/>
    </source>
</evidence>
<dbReference type="Proteomes" id="UP001143463">
    <property type="component" value="Unassembled WGS sequence"/>
</dbReference>
<protein>
    <submittedName>
        <fullName evidence="8">Alcohol dehydrogenase</fullName>
    </submittedName>
</protein>
<dbReference type="Gene3D" id="3.90.180.10">
    <property type="entry name" value="Medium-chain alcohol dehydrogenases, catalytic domain"/>
    <property type="match status" value="1"/>
</dbReference>
<dbReference type="InterPro" id="IPR013149">
    <property type="entry name" value="ADH-like_C"/>
</dbReference>
<evidence type="ECO:0000256" key="1">
    <source>
        <dbReference type="ARBA" id="ARBA00001947"/>
    </source>
</evidence>
<dbReference type="Pfam" id="PF00107">
    <property type="entry name" value="ADH_zinc_N"/>
    <property type="match status" value="1"/>
</dbReference>
<sequence length="329" mass="33502">MLAPDRTLVVREVTRPDPGPGEVLLDVAYAGVCGSDLHRIYDWDPVPAGSVLGHEFSGRVAGLGADVVGWSAGDRVTVLPVDPCGACPACSGRGGICRAGLARGPGLGRPGGYAEAVVVPAGMLVRLPDGVDDQAGAFVEPLAVACRAVRQSGARPGSRVAVLGGGPIGLTVALVLRARGAEAVRLVEPNPARRERAAASAPVAEDLAVAVDELGHPLDVVLDCTGHFAAATGAFPFVRDGATVVVVGLCGTPATVDLGTLVRAEIVLRGTLAYERQDFDAAIAALAEGAVPWRSVVTDVRPLEQANAVVRDLHGTASPQLKVLLSPTG</sequence>
<evidence type="ECO:0000256" key="4">
    <source>
        <dbReference type="ARBA" id="ARBA00023002"/>
    </source>
</evidence>
<evidence type="ECO:0000259" key="7">
    <source>
        <dbReference type="Pfam" id="PF08240"/>
    </source>
</evidence>
<dbReference type="PROSITE" id="PS00059">
    <property type="entry name" value="ADH_ZINC"/>
    <property type="match status" value="1"/>
</dbReference>
<keyword evidence="4" id="KW-0560">Oxidoreductase</keyword>
<feature type="domain" description="Alcohol dehydrogenase-like C-terminal" evidence="6">
    <location>
        <begin position="167"/>
        <end position="287"/>
    </location>
</feature>
<organism evidence="8 9">
    <name type="scientific">Pseudonocardia halophobica</name>
    <dbReference type="NCBI Taxonomy" id="29401"/>
    <lineage>
        <taxon>Bacteria</taxon>
        <taxon>Bacillati</taxon>
        <taxon>Actinomycetota</taxon>
        <taxon>Actinomycetes</taxon>
        <taxon>Pseudonocardiales</taxon>
        <taxon>Pseudonocardiaceae</taxon>
        <taxon>Pseudonocardia</taxon>
    </lineage>
</organism>
<name>A0A9W6P0Z3_9PSEU</name>
<dbReference type="InterPro" id="IPR013154">
    <property type="entry name" value="ADH-like_N"/>
</dbReference>
<comment type="caution">
    <text evidence="8">The sequence shown here is derived from an EMBL/GenBank/DDBJ whole genome shotgun (WGS) entry which is preliminary data.</text>
</comment>
<keyword evidence="9" id="KW-1185">Reference proteome</keyword>
<proteinExistence type="inferred from homology"/>
<dbReference type="EMBL" id="BSFQ01000057">
    <property type="protein sequence ID" value="GLL15855.1"/>
    <property type="molecule type" value="Genomic_DNA"/>
</dbReference>
<reference evidence="8" key="2">
    <citation type="submission" date="2023-01" db="EMBL/GenBank/DDBJ databases">
        <authorList>
            <person name="Sun Q."/>
            <person name="Evtushenko L."/>
        </authorList>
    </citation>
    <scope>NUCLEOTIDE SEQUENCE</scope>
    <source>
        <strain evidence="8">VKM Ac-1069</strain>
    </source>
</reference>
<dbReference type="SUPFAM" id="SSF50129">
    <property type="entry name" value="GroES-like"/>
    <property type="match status" value="1"/>
</dbReference>
<comment type="similarity">
    <text evidence="5">Belongs to the zinc-containing alcohol dehydrogenase family.</text>
</comment>
<evidence type="ECO:0000259" key="6">
    <source>
        <dbReference type="Pfam" id="PF00107"/>
    </source>
</evidence>
<comment type="cofactor">
    <cofactor evidence="1 5">
        <name>Zn(2+)</name>
        <dbReference type="ChEBI" id="CHEBI:29105"/>
    </cofactor>
</comment>
<dbReference type="InterPro" id="IPR002328">
    <property type="entry name" value="ADH_Zn_CS"/>
</dbReference>
<dbReference type="PANTHER" id="PTHR43401:SF2">
    <property type="entry name" value="L-THREONINE 3-DEHYDROGENASE"/>
    <property type="match status" value="1"/>
</dbReference>
<dbReference type="GO" id="GO:0008270">
    <property type="term" value="F:zinc ion binding"/>
    <property type="evidence" value="ECO:0007669"/>
    <property type="project" value="InterPro"/>
</dbReference>
<reference evidence="8" key="1">
    <citation type="journal article" date="2014" name="Int. J. Syst. Evol. Microbiol.">
        <title>Complete genome sequence of Corynebacterium casei LMG S-19264T (=DSM 44701T), isolated from a smear-ripened cheese.</title>
        <authorList>
            <consortium name="US DOE Joint Genome Institute (JGI-PGF)"/>
            <person name="Walter F."/>
            <person name="Albersmeier A."/>
            <person name="Kalinowski J."/>
            <person name="Ruckert C."/>
        </authorList>
    </citation>
    <scope>NUCLEOTIDE SEQUENCE</scope>
    <source>
        <strain evidence="8">VKM Ac-1069</strain>
    </source>
</reference>
<accession>A0A9W6P0Z3</accession>
<dbReference type="Gene3D" id="3.40.50.720">
    <property type="entry name" value="NAD(P)-binding Rossmann-like Domain"/>
    <property type="match status" value="1"/>
</dbReference>